<evidence type="ECO:0000313" key="1">
    <source>
        <dbReference type="EMBL" id="KAG1371188.1"/>
    </source>
</evidence>
<dbReference type="Proteomes" id="UP000797356">
    <property type="component" value="Chromosome 16"/>
</dbReference>
<protein>
    <submittedName>
        <fullName evidence="1">Uncharacterized protein</fullName>
    </submittedName>
</protein>
<sequence>MAFSTKFSYQRLRKLPPGIEEDEAEERVVVVRRRGWLRLGRGARRWRRPRVRVAGLRRLLRRKARVVGTAVRKVLKRLKEGRPCVGELFAGNYMFMQVGPTPTVAYSEKPCLASHHHYAIVPPFSIRFSIPRVAS</sequence>
<keyword evidence="2" id="KW-1185">Reference proteome</keyword>
<dbReference type="AlphaFoldDB" id="A0A8K0J0E5"/>
<accession>A0A8K0J0E5</accession>
<reference evidence="1" key="2">
    <citation type="submission" date="2019-07" db="EMBL/GenBank/DDBJ databases">
        <authorList>
            <person name="Yang Y."/>
            <person name="Bocs S."/>
            <person name="Baudouin L."/>
        </authorList>
    </citation>
    <scope>NUCLEOTIDE SEQUENCE</scope>
    <source>
        <tissue evidence="1">Spear leaf of Hainan Tall coconut</tissue>
    </source>
</reference>
<reference evidence="1" key="1">
    <citation type="journal article" date="2017" name="Gigascience">
        <title>The genome draft of coconut (Cocos nucifera).</title>
        <authorList>
            <person name="Xiao Y."/>
            <person name="Xu P."/>
            <person name="Fan H."/>
            <person name="Baudouin L."/>
            <person name="Xia W."/>
            <person name="Bocs S."/>
            <person name="Xu J."/>
            <person name="Li Q."/>
            <person name="Guo A."/>
            <person name="Zhou L."/>
            <person name="Li J."/>
            <person name="Wu Y."/>
            <person name="Ma Z."/>
            <person name="Armero A."/>
            <person name="Issali A.E."/>
            <person name="Liu N."/>
            <person name="Peng M."/>
            <person name="Yang Y."/>
        </authorList>
    </citation>
    <scope>NUCLEOTIDE SEQUENCE</scope>
    <source>
        <tissue evidence="1">Spear leaf of Hainan Tall coconut</tissue>
    </source>
</reference>
<dbReference type="PANTHER" id="PTHR36795">
    <property type="entry name" value="OS01G0938400 PROTEIN"/>
    <property type="match status" value="1"/>
</dbReference>
<proteinExistence type="predicted"/>
<dbReference type="PANTHER" id="PTHR36795:SF2">
    <property type="entry name" value="OS01G0938400 PROTEIN"/>
    <property type="match status" value="1"/>
</dbReference>
<gene>
    <name evidence="1" type="ORF">COCNU_16G002820</name>
</gene>
<dbReference type="OrthoDB" id="1932414at2759"/>
<evidence type="ECO:0000313" key="2">
    <source>
        <dbReference type="Proteomes" id="UP000797356"/>
    </source>
</evidence>
<dbReference type="EMBL" id="CM017887">
    <property type="protein sequence ID" value="KAG1371188.1"/>
    <property type="molecule type" value="Genomic_DNA"/>
</dbReference>
<organism evidence="1 2">
    <name type="scientific">Cocos nucifera</name>
    <name type="common">Coconut palm</name>
    <dbReference type="NCBI Taxonomy" id="13894"/>
    <lineage>
        <taxon>Eukaryota</taxon>
        <taxon>Viridiplantae</taxon>
        <taxon>Streptophyta</taxon>
        <taxon>Embryophyta</taxon>
        <taxon>Tracheophyta</taxon>
        <taxon>Spermatophyta</taxon>
        <taxon>Magnoliopsida</taxon>
        <taxon>Liliopsida</taxon>
        <taxon>Arecaceae</taxon>
        <taxon>Arecoideae</taxon>
        <taxon>Cocoseae</taxon>
        <taxon>Attaleinae</taxon>
        <taxon>Cocos</taxon>
    </lineage>
</organism>
<comment type="caution">
    <text evidence="1">The sequence shown here is derived from an EMBL/GenBank/DDBJ whole genome shotgun (WGS) entry which is preliminary data.</text>
</comment>
<name>A0A8K0J0E5_COCNU</name>